<protein>
    <submittedName>
        <fullName evidence="2">Uncharacterized protein</fullName>
    </submittedName>
</protein>
<dbReference type="KEGG" id="csav:115701138"/>
<feature type="compositionally biased region" description="Polar residues" evidence="1">
    <location>
        <begin position="210"/>
        <end position="222"/>
    </location>
</feature>
<dbReference type="RefSeq" id="XP_030484702.1">
    <property type="nucleotide sequence ID" value="XM_030628842.2"/>
</dbReference>
<evidence type="ECO:0000313" key="3">
    <source>
        <dbReference type="Proteomes" id="UP000596661"/>
    </source>
</evidence>
<dbReference type="Gramene" id="evm.model.10.309">
    <property type="protein sequence ID" value="cds.evm.model.10.309"/>
    <property type="gene ID" value="evm.TU.10.309"/>
</dbReference>
<dbReference type="EMBL" id="UZAU01000791">
    <property type="status" value="NOT_ANNOTATED_CDS"/>
    <property type="molecule type" value="Genomic_DNA"/>
</dbReference>
<proteinExistence type="predicted"/>
<dbReference type="PANTHER" id="PTHR36756:SF1">
    <property type="entry name" value="EXPRESSED PROTEIN"/>
    <property type="match status" value="1"/>
</dbReference>
<feature type="region of interest" description="Disordered" evidence="1">
    <location>
        <begin position="210"/>
        <end position="231"/>
    </location>
</feature>
<accession>A0A803QN96</accession>
<dbReference type="RefSeq" id="XP_030484703.1">
    <property type="nucleotide sequence ID" value="XM_030628843.2"/>
</dbReference>
<sequence length="250" mass="27475">MVGGALVEGSGRRLPQWMLGSSSDVQAVEKSGKTTESTTKQPEESLSSRTLAKCSRKGSLHSSDALVKCRTGERKVEAEKVDAYSDTEISVDEQDNKSNRTRRKLSKPSSQKRRKTKKLEDVQKEDIQPMNEGDDFELTVDDLLTIAKEYVRANKDKEEEQEVKGKFDLRSRPLTTISSSINSEDCKQSSTTNDNTSSFIQTSTTNDIGGSYKANDSSSATEESVIKAGGTGDPAHDMLNLFLGPLLRNL</sequence>
<dbReference type="EnsemblPlants" id="evm.model.10.309">
    <property type="protein sequence ID" value="cds.evm.model.10.309"/>
    <property type="gene ID" value="evm.TU.10.309"/>
</dbReference>
<dbReference type="Proteomes" id="UP000596661">
    <property type="component" value="Unassembled WGS sequence"/>
</dbReference>
<feature type="compositionally biased region" description="Basic residues" evidence="1">
    <location>
        <begin position="99"/>
        <end position="117"/>
    </location>
</feature>
<dbReference type="PANTHER" id="PTHR36756">
    <property type="entry name" value="EXPRESSED PROTEIN"/>
    <property type="match status" value="1"/>
</dbReference>
<gene>
    <name evidence="2" type="primary">LOC115701138</name>
</gene>
<feature type="region of interest" description="Disordered" evidence="1">
    <location>
        <begin position="1"/>
        <end position="134"/>
    </location>
</feature>
<evidence type="ECO:0000256" key="1">
    <source>
        <dbReference type="SAM" id="MobiDB-lite"/>
    </source>
</evidence>
<reference evidence="2" key="1">
    <citation type="submission" date="2021-03" db="UniProtKB">
        <authorList>
            <consortium name="EnsemblPlants"/>
        </authorList>
    </citation>
    <scope>IDENTIFICATION</scope>
</reference>
<feature type="compositionally biased region" description="Basic and acidic residues" evidence="1">
    <location>
        <begin position="70"/>
        <end position="83"/>
    </location>
</feature>
<feature type="compositionally biased region" description="Basic and acidic residues" evidence="1">
    <location>
        <begin position="118"/>
        <end position="127"/>
    </location>
</feature>
<name>A0A803QN96_CANSA</name>
<feature type="region of interest" description="Disordered" evidence="1">
    <location>
        <begin position="181"/>
        <end position="200"/>
    </location>
</feature>
<dbReference type="OMA" id="MHTCVEG"/>
<evidence type="ECO:0000313" key="2">
    <source>
        <dbReference type="EnsemblPlants" id="cds.evm.model.10.309"/>
    </source>
</evidence>
<dbReference type="AlphaFoldDB" id="A0A803QN96"/>
<organism evidence="2 3">
    <name type="scientific">Cannabis sativa</name>
    <name type="common">Hemp</name>
    <name type="synonym">Marijuana</name>
    <dbReference type="NCBI Taxonomy" id="3483"/>
    <lineage>
        <taxon>Eukaryota</taxon>
        <taxon>Viridiplantae</taxon>
        <taxon>Streptophyta</taxon>
        <taxon>Embryophyta</taxon>
        <taxon>Tracheophyta</taxon>
        <taxon>Spermatophyta</taxon>
        <taxon>Magnoliopsida</taxon>
        <taxon>eudicotyledons</taxon>
        <taxon>Gunneridae</taxon>
        <taxon>Pentapetalae</taxon>
        <taxon>rosids</taxon>
        <taxon>fabids</taxon>
        <taxon>Rosales</taxon>
        <taxon>Cannabaceae</taxon>
        <taxon>Cannabis</taxon>
    </lineage>
</organism>
<keyword evidence="3" id="KW-1185">Reference proteome</keyword>
<dbReference type="GeneID" id="115701138"/>
<dbReference type="OrthoDB" id="1938010at2759"/>